<name>A0A395SCJ2_FUSSP</name>
<gene>
    <name evidence="2" type="ORF">FSPOR_4246</name>
</gene>
<protein>
    <submittedName>
        <fullName evidence="2">Uncharacterized protein</fullName>
    </submittedName>
</protein>
<dbReference type="EMBL" id="PXOF01000054">
    <property type="protein sequence ID" value="RGP70134.1"/>
    <property type="molecule type" value="Genomic_DNA"/>
</dbReference>
<evidence type="ECO:0000313" key="2">
    <source>
        <dbReference type="EMBL" id="RGP70134.1"/>
    </source>
</evidence>
<dbReference type="AlphaFoldDB" id="A0A395SCJ2"/>
<sequence length="323" mass="36469">MSNSTAQLLESPPDIEMAQLSGASAPQSPQQRDKSSKYRFSLITSTKGAFRDAWKDIKSIPRSRFSPPRLFWCQLAISVWILSLLILLFFLSFSMTLNGESPCQQNGDLNIKIKIEQRRLVYTNNWWAPKGFFEVNLAWGKLNFTGAKLADVTWDLVVGRGGQAIMSLIAWKVFNEYLEVSIAILPASYETVWLVRFHQETSVLSSVRLIVQFFRRGLASKAATWTMAMSLSFILAFPTMASSMTGYTAFNNPYITTSDDGLSPLNDLNPVAYIIHDGDRATNLSENFIVPWSSDRSEAEEYGLHWGYCFGFDEKNPDESCQK</sequence>
<keyword evidence="1" id="KW-1133">Transmembrane helix</keyword>
<keyword evidence="3" id="KW-1185">Reference proteome</keyword>
<accession>A0A395SCJ2</accession>
<reference evidence="2 3" key="1">
    <citation type="journal article" date="2018" name="PLoS Pathog.">
        <title>Evolution of structural diversity of trichothecenes, a family of toxins produced by plant pathogenic and entomopathogenic fungi.</title>
        <authorList>
            <person name="Proctor R.H."/>
            <person name="McCormick S.P."/>
            <person name="Kim H.S."/>
            <person name="Cardoza R.E."/>
            <person name="Stanley A.M."/>
            <person name="Lindo L."/>
            <person name="Kelly A."/>
            <person name="Brown D.W."/>
            <person name="Lee T."/>
            <person name="Vaughan M.M."/>
            <person name="Alexander N.J."/>
            <person name="Busman M."/>
            <person name="Gutierrez S."/>
        </authorList>
    </citation>
    <scope>NUCLEOTIDE SEQUENCE [LARGE SCALE GENOMIC DNA]</scope>
    <source>
        <strain evidence="2 3">NRRL 3299</strain>
    </source>
</reference>
<dbReference type="Proteomes" id="UP000266152">
    <property type="component" value="Unassembled WGS sequence"/>
</dbReference>
<evidence type="ECO:0000313" key="3">
    <source>
        <dbReference type="Proteomes" id="UP000266152"/>
    </source>
</evidence>
<keyword evidence="1" id="KW-0812">Transmembrane</keyword>
<comment type="caution">
    <text evidence="2">The sequence shown here is derived from an EMBL/GenBank/DDBJ whole genome shotgun (WGS) entry which is preliminary data.</text>
</comment>
<dbReference type="STRING" id="5514.A0A395SCJ2"/>
<evidence type="ECO:0000256" key="1">
    <source>
        <dbReference type="SAM" id="Phobius"/>
    </source>
</evidence>
<organism evidence="2 3">
    <name type="scientific">Fusarium sporotrichioides</name>
    <dbReference type="NCBI Taxonomy" id="5514"/>
    <lineage>
        <taxon>Eukaryota</taxon>
        <taxon>Fungi</taxon>
        <taxon>Dikarya</taxon>
        <taxon>Ascomycota</taxon>
        <taxon>Pezizomycotina</taxon>
        <taxon>Sordariomycetes</taxon>
        <taxon>Hypocreomycetidae</taxon>
        <taxon>Hypocreales</taxon>
        <taxon>Nectriaceae</taxon>
        <taxon>Fusarium</taxon>
    </lineage>
</organism>
<keyword evidence="1" id="KW-0472">Membrane</keyword>
<feature type="transmembrane region" description="Helical" evidence="1">
    <location>
        <begin position="70"/>
        <end position="93"/>
    </location>
</feature>
<proteinExistence type="predicted"/>